<dbReference type="EMBL" id="UOFF01000221">
    <property type="protein sequence ID" value="VAW56401.1"/>
    <property type="molecule type" value="Genomic_DNA"/>
</dbReference>
<accession>A0A3B0WM64</accession>
<organism evidence="2">
    <name type="scientific">hydrothermal vent metagenome</name>
    <dbReference type="NCBI Taxonomy" id="652676"/>
    <lineage>
        <taxon>unclassified sequences</taxon>
        <taxon>metagenomes</taxon>
        <taxon>ecological metagenomes</taxon>
    </lineage>
</organism>
<dbReference type="InterPro" id="IPR004942">
    <property type="entry name" value="Roadblock/LAMTOR2_dom"/>
</dbReference>
<gene>
    <name evidence="2" type="ORF">MNBD_GAMMA07-2745</name>
</gene>
<dbReference type="Gene3D" id="3.30.450.30">
    <property type="entry name" value="Dynein light chain 2a, cytoplasmic"/>
    <property type="match status" value="1"/>
</dbReference>
<name>A0A3B0WM64_9ZZZZ</name>
<dbReference type="SUPFAM" id="SSF103196">
    <property type="entry name" value="Roadblock/LC7 domain"/>
    <property type="match status" value="1"/>
</dbReference>
<dbReference type="InterPro" id="IPR053141">
    <property type="entry name" value="Mycobact_SerProt_Inhib_Rv3364c"/>
</dbReference>
<dbReference type="Pfam" id="PF03259">
    <property type="entry name" value="Robl_LC7"/>
    <property type="match status" value="1"/>
</dbReference>
<proteinExistence type="predicted"/>
<dbReference type="SMART" id="SM00960">
    <property type="entry name" value="Robl_LC7"/>
    <property type="match status" value="1"/>
</dbReference>
<evidence type="ECO:0000259" key="1">
    <source>
        <dbReference type="SMART" id="SM00960"/>
    </source>
</evidence>
<reference evidence="2" key="1">
    <citation type="submission" date="2018-06" db="EMBL/GenBank/DDBJ databases">
        <authorList>
            <person name="Zhirakovskaya E."/>
        </authorList>
    </citation>
    <scope>NUCLEOTIDE SEQUENCE</scope>
</reference>
<evidence type="ECO:0000313" key="2">
    <source>
        <dbReference type="EMBL" id="VAW56401.1"/>
    </source>
</evidence>
<dbReference type="PANTHER" id="PTHR36222">
    <property type="entry name" value="SERINE PROTEASE INHIBITOR RV3364C"/>
    <property type="match status" value="1"/>
</dbReference>
<dbReference type="PANTHER" id="PTHR36222:SF1">
    <property type="entry name" value="SERINE PROTEASE INHIBITOR RV3364C"/>
    <property type="match status" value="1"/>
</dbReference>
<dbReference type="AlphaFoldDB" id="A0A3B0WM64"/>
<sequence length="138" mass="14674">MLAPFESHENGQTDPGKILRPVLRNFNSMSGDIEASAVISCDGLNIACVLGDEVDPDRFGAMCASLLALANRAAQEISRGELKQLLIEGDKGAMLLVYAGENAVLAVATKPTVNLGKAFIDTRKAANNISVLLEKIEF</sequence>
<feature type="domain" description="Roadblock/LAMTOR2" evidence="1">
    <location>
        <begin position="19"/>
        <end position="109"/>
    </location>
</feature>
<protein>
    <recommendedName>
        <fullName evidence="1">Roadblock/LAMTOR2 domain-containing protein</fullName>
    </recommendedName>
</protein>